<dbReference type="SUPFAM" id="SSF47598">
    <property type="entry name" value="Ribbon-helix-helix"/>
    <property type="match status" value="1"/>
</dbReference>
<accession>A0A4Q0MNY8</accession>
<protein>
    <submittedName>
        <fullName evidence="3">Type II toxin-antitoxin system ParD family antitoxin</fullName>
    </submittedName>
</protein>
<dbReference type="InterPro" id="IPR010985">
    <property type="entry name" value="Ribbon_hlx_hlx"/>
</dbReference>
<dbReference type="InterPro" id="IPR038296">
    <property type="entry name" value="ParD_sf"/>
</dbReference>
<dbReference type="InterPro" id="IPR022789">
    <property type="entry name" value="ParD"/>
</dbReference>
<evidence type="ECO:0000313" key="4">
    <source>
        <dbReference type="Proteomes" id="UP000289708"/>
    </source>
</evidence>
<comment type="similarity">
    <text evidence="1">Belongs to the ParD antitoxin family.</text>
</comment>
<proteinExistence type="inferred from homology"/>
<gene>
    <name evidence="3" type="ORF">EK403_05270</name>
</gene>
<dbReference type="GO" id="GO:0006355">
    <property type="term" value="P:regulation of DNA-templated transcription"/>
    <property type="evidence" value="ECO:0007669"/>
    <property type="project" value="InterPro"/>
</dbReference>
<dbReference type="Gene3D" id="6.10.10.120">
    <property type="entry name" value="Antitoxin ParD1-like"/>
    <property type="match status" value="1"/>
</dbReference>
<dbReference type="AlphaFoldDB" id="A0A4Q0MNY8"/>
<reference evidence="3 4" key="1">
    <citation type="submission" date="2018-12" db="EMBL/GenBank/DDBJ databases">
        <title>bacterium Hansschlegelia zhihuaiae S113.</title>
        <authorList>
            <person name="He J."/>
        </authorList>
    </citation>
    <scope>NUCLEOTIDE SEQUENCE [LARGE SCALE GENOMIC DNA]</scope>
    <source>
        <strain evidence="3 4">S 113</strain>
    </source>
</reference>
<organism evidence="3 4">
    <name type="scientific">Hansschlegelia zhihuaiae</name>
    <dbReference type="NCBI Taxonomy" id="405005"/>
    <lineage>
        <taxon>Bacteria</taxon>
        <taxon>Pseudomonadati</taxon>
        <taxon>Pseudomonadota</taxon>
        <taxon>Alphaproteobacteria</taxon>
        <taxon>Hyphomicrobiales</taxon>
        <taxon>Methylopilaceae</taxon>
        <taxon>Hansschlegelia</taxon>
    </lineage>
</organism>
<evidence type="ECO:0000313" key="3">
    <source>
        <dbReference type="EMBL" id="RXF74839.1"/>
    </source>
</evidence>
<dbReference type="Pfam" id="PF03693">
    <property type="entry name" value="ParD_antitoxin"/>
    <property type="match status" value="1"/>
</dbReference>
<dbReference type="OrthoDB" id="9815501at2"/>
<dbReference type="PANTHER" id="PTHR36582">
    <property type="entry name" value="ANTITOXIN PARD"/>
    <property type="match status" value="1"/>
</dbReference>
<comment type="caution">
    <text evidence="3">The sequence shown here is derived from an EMBL/GenBank/DDBJ whole genome shotgun (WGS) entry which is preliminary data.</text>
</comment>
<dbReference type="NCBIfam" id="TIGR02606">
    <property type="entry name" value="antidote_CC2985"/>
    <property type="match status" value="1"/>
</dbReference>
<name>A0A4Q0MNY8_9HYPH</name>
<evidence type="ECO:0000256" key="2">
    <source>
        <dbReference type="ARBA" id="ARBA00022649"/>
    </source>
</evidence>
<dbReference type="PANTHER" id="PTHR36582:SF2">
    <property type="entry name" value="ANTITOXIN PARD"/>
    <property type="match status" value="1"/>
</dbReference>
<keyword evidence="4" id="KW-1185">Reference proteome</keyword>
<keyword evidence="2" id="KW-1277">Toxin-antitoxin system</keyword>
<evidence type="ECO:0000256" key="1">
    <source>
        <dbReference type="ARBA" id="ARBA00008580"/>
    </source>
</evidence>
<dbReference type="EMBL" id="RYFI01000003">
    <property type="protein sequence ID" value="RXF74839.1"/>
    <property type="molecule type" value="Genomic_DNA"/>
</dbReference>
<dbReference type="Proteomes" id="UP000289708">
    <property type="component" value="Unassembled WGS sequence"/>
</dbReference>
<sequence length="93" mass="10630">MPSSFALGEHFENFIKSMVASGRYNNASEVVRDGLRALEERELQRERDEAELEAFLAPSFEDLANGREMTVDEVRAFLELARSERMTVDQTSE</sequence>